<organism evidence="2 3">
    <name type="scientific">Wuchereria bancrofti</name>
    <dbReference type="NCBI Taxonomy" id="6293"/>
    <lineage>
        <taxon>Eukaryota</taxon>
        <taxon>Metazoa</taxon>
        <taxon>Ecdysozoa</taxon>
        <taxon>Nematoda</taxon>
        <taxon>Chromadorea</taxon>
        <taxon>Rhabditida</taxon>
        <taxon>Spirurina</taxon>
        <taxon>Spiruromorpha</taxon>
        <taxon>Filarioidea</taxon>
        <taxon>Onchocercidae</taxon>
        <taxon>Wuchereria</taxon>
    </lineage>
</organism>
<dbReference type="AlphaFoldDB" id="J9EGE8"/>
<reference evidence="3" key="1">
    <citation type="submission" date="2012-08" db="EMBL/GenBank/DDBJ databases">
        <title>The Genome Sequence of Wuchereria bancrofti.</title>
        <authorList>
            <person name="Nutman T.B."/>
            <person name="Fink D.L."/>
            <person name="Russ C."/>
            <person name="Young S."/>
            <person name="Zeng Q."/>
            <person name="Koehrsen M."/>
            <person name="Alvarado L."/>
            <person name="Berlin A."/>
            <person name="Chapman S.B."/>
            <person name="Chen Z."/>
            <person name="Freedman E."/>
            <person name="Gellesch M."/>
            <person name="Goldberg J."/>
            <person name="Griggs A."/>
            <person name="Gujja S."/>
            <person name="Heilman E.R."/>
            <person name="Heiman D."/>
            <person name="Hepburn T."/>
            <person name="Howarth C."/>
            <person name="Jen D."/>
            <person name="Larson L."/>
            <person name="Lewis B."/>
            <person name="Mehta T."/>
            <person name="Park D."/>
            <person name="Pearson M."/>
            <person name="Roberts A."/>
            <person name="Saif S."/>
            <person name="Shea T."/>
            <person name="Shenoy N."/>
            <person name="Sisk P."/>
            <person name="Stolte C."/>
            <person name="Sykes S."/>
            <person name="Walk T."/>
            <person name="White J."/>
            <person name="Yandava C."/>
            <person name="Haas B."/>
            <person name="Henn M.R."/>
            <person name="Nusbaum C."/>
            <person name="Birren B."/>
        </authorList>
    </citation>
    <scope>NUCLEOTIDE SEQUENCE [LARGE SCALE GENOMIC DNA]</scope>
    <source>
        <strain evidence="3">NA</strain>
    </source>
</reference>
<keyword evidence="1" id="KW-1133">Transmembrane helix</keyword>
<dbReference type="EMBL" id="ADBV01003806">
    <property type="protein sequence ID" value="EJW81243.1"/>
    <property type="molecule type" value="Genomic_DNA"/>
</dbReference>
<proteinExistence type="predicted"/>
<sequence length="70" mass="8083">MLVYVFGMCVYVCVCLSVFSCYCIVPTVGSFNLNRRYTVGWWDVVLVKWCPQITELSCRVGYQNSGKRIQ</sequence>
<protein>
    <submittedName>
        <fullName evidence="2">Uncharacterized protein</fullName>
    </submittedName>
</protein>
<keyword evidence="1" id="KW-0812">Transmembrane</keyword>
<accession>J9EGE8</accession>
<evidence type="ECO:0000313" key="3">
    <source>
        <dbReference type="Proteomes" id="UP000004810"/>
    </source>
</evidence>
<evidence type="ECO:0000256" key="1">
    <source>
        <dbReference type="SAM" id="Phobius"/>
    </source>
</evidence>
<feature type="non-terminal residue" evidence="2">
    <location>
        <position position="70"/>
    </location>
</feature>
<evidence type="ECO:0000313" key="2">
    <source>
        <dbReference type="EMBL" id="EJW81243.1"/>
    </source>
</evidence>
<gene>
    <name evidence="2" type="ORF">WUBG_07849</name>
</gene>
<dbReference type="Proteomes" id="UP000004810">
    <property type="component" value="Unassembled WGS sequence"/>
</dbReference>
<feature type="transmembrane region" description="Helical" evidence="1">
    <location>
        <begin position="6"/>
        <end position="25"/>
    </location>
</feature>
<comment type="caution">
    <text evidence="2">The sequence shown here is derived from an EMBL/GenBank/DDBJ whole genome shotgun (WGS) entry which is preliminary data.</text>
</comment>
<name>J9EGE8_WUCBA</name>
<keyword evidence="1" id="KW-0472">Membrane</keyword>